<reference evidence="2 3" key="1">
    <citation type="journal article" date="2020" name="G3 (Bethesda)">
        <title>Genetic Underpinnings of Host Manipulation by Ophiocordyceps as Revealed by Comparative Transcriptomics.</title>
        <authorList>
            <person name="Will I."/>
            <person name="Das B."/>
            <person name="Trinh T."/>
            <person name="Brachmann A."/>
            <person name="Ohm R.A."/>
            <person name="de Bekker C."/>
        </authorList>
    </citation>
    <scope>NUCLEOTIDE SEQUENCE [LARGE SCALE GENOMIC DNA]</scope>
    <source>
        <strain evidence="2 3">EC05</strain>
    </source>
</reference>
<evidence type="ECO:0000256" key="1">
    <source>
        <dbReference type="SAM" id="Coils"/>
    </source>
</evidence>
<dbReference type="OrthoDB" id="4925441at2759"/>
<keyword evidence="3" id="KW-1185">Reference proteome</keyword>
<keyword evidence="1" id="KW-0175">Coiled coil</keyword>
<gene>
    <name evidence="2" type="ORF">GQ602_006234</name>
</gene>
<evidence type="ECO:0000313" key="3">
    <source>
        <dbReference type="Proteomes" id="UP000562929"/>
    </source>
</evidence>
<sequence>MLAVSAATKQIRCDDEPVMEDFNKDGLQGAFNLLKPIIQGTVDAEAKGKTTDGEISQVLDFCYRAFNYVPQEKREALFEKLRKLDPKSGTVDAITNMEELKSQLNEEEMQIVETLRSRRLVREDVFTLNSFTLDTIDGLAPRLVRGELGLRKSESFKIDKRHMFSPSFLDGRVESIRTKAEAEGLGEADRVMMSHLVV</sequence>
<dbReference type="AlphaFoldDB" id="A0A8H4VBL9"/>
<dbReference type="Proteomes" id="UP000562929">
    <property type="component" value="Unassembled WGS sequence"/>
</dbReference>
<accession>A0A8H4VBL9</accession>
<feature type="coiled-coil region" evidence="1">
    <location>
        <begin position="90"/>
        <end position="117"/>
    </location>
</feature>
<evidence type="ECO:0000313" key="2">
    <source>
        <dbReference type="EMBL" id="KAF4583090.1"/>
    </source>
</evidence>
<comment type="caution">
    <text evidence="2">The sequence shown here is derived from an EMBL/GenBank/DDBJ whole genome shotgun (WGS) entry which is preliminary data.</text>
</comment>
<organism evidence="2 3">
    <name type="scientific">Ophiocordyceps camponoti-floridani</name>
    <dbReference type="NCBI Taxonomy" id="2030778"/>
    <lineage>
        <taxon>Eukaryota</taxon>
        <taxon>Fungi</taxon>
        <taxon>Dikarya</taxon>
        <taxon>Ascomycota</taxon>
        <taxon>Pezizomycotina</taxon>
        <taxon>Sordariomycetes</taxon>
        <taxon>Hypocreomycetidae</taxon>
        <taxon>Hypocreales</taxon>
        <taxon>Ophiocordycipitaceae</taxon>
        <taxon>Ophiocordyceps</taxon>
    </lineage>
</organism>
<proteinExistence type="predicted"/>
<name>A0A8H4VBL9_9HYPO</name>
<protein>
    <submittedName>
        <fullName evidence="2">FAD/NAD(P)-binding domain-containing protein</fullName>
    </submittedName>
</protein>
<dbReference type="EMBL" id="JAACLJ010000007">
    <property type="protein sequence ID" value="KAF4583090.1"/>
    <property type="molecule type" value="Genomic_DNA"/>
</dbReference>